<dbReference type="InterPro" id="IPR004089">
    <property type="entry name" value="MCPsignal_dom"/>
</dbReference>
<dbReference type="InterPro" id="IPR051310">
    <property type="entry name" value="MCP_chemotaxis"/>
</dbReference>
<dbReference type="GO" id="GO:0007165">
    <property type="term" value="P:signal transduction"/>
    <property type="evidence" value="ECO:0007669"/>
    <property type="project" value="UniProtKB-KW"/>
</dbReference>
<gene>
    <name evidence="6" type="ORF">FR932_00990</name>
</gene>
<evidence type="ECO:0000256" key="2">
    <source>
        <dbReference type="ARBA" id="ARBA00029447"/>
    </source>
</evidence>
<dbReference type="KEGG" id="mmaa:FR932_00990"/>
<keyword evidence="4" id="KW-1133">Transmembrane helix</keyword>
<dbReference type="GO" id="GO:0016020">
    <property type="term" value="C:membrane"/>
    <property type="evidence" value="ECO:0007669"/>
    <property type="project" value="InterPro"/>
</dbReference>
<accession>A0A5J6WGZ6</accession>
<evidence type="ECO:0000313" key="7">
    <source>
        <dbReference type="Proteomes" id="UP000327424"/>
    </source>
</evidence>
<reference evidence="6 7" key="1">
    <citation type="submission" date="2019-09" db="EMBL/GenBank/DDBJ databases">
        <title>Hybrid Assembly of the complete Genome of the Deep-Sea Bacterium Moritella marina from long Nanopore and Illumina reads.</title>
        <authorList>
            <person name="Magin S."/>
            <person name="Georgoulis A."/>
            <person name="Papadimitriou K."/>
            <person name="Iliakis G."/>
            <person name="Vorgias C.E."/>
        </authorList>
    </citation>
    <scope>NUCLEOTIDE SEQUENCE [LARGE SCALE GENOMIC DNA]</scope>
    <source>
        <strain evidence="6 7">MP-1</strain>
    </source>
</reference>
<feature type="transmembrane region" description="Helical" evidence="4">
    <location>
        <begin position="27"/>
        <end position="44"/>
    </location>
</feature>
<proteinExistence type="inferred from homology"/>
<dbReference type="SMART" id="SM00283">
    <property type="entry name" value="MA"/>
    <property type="match status" value="1"/>
</dbReference>
<dbReference type="SUPFAM" id="SSF58104">
    <property type="entry name" value="Methyl-accepting chemotaxis protein (MCP) signaling domain"/>
    <property type="match status" value="1"/>
</dbReference>
<keyword evidence="3" id="KW-0807">Transducer</keyword>
<feature type="transmembrane region" description="Helical" evidence="4">
    <location>
        <begin position="51"/>
        <end position="76"/>
    </location>
</feature>
<sequence>MSSLGNHFYQYLLSAQKSDDDKIKGRGIITFALVGIIIGGYSALKWNNLDITALVNSSMIMLIGFICSIVLIKLAVHPIIAGNVMQLGGMIHLTNLMFQTGGASSHSIMWIAAMTVFAYILMNARSGFFWSVIMVMIYVAMIVMDYSGYELPQLVLSTKDAQVEHYSALLLPPLAIWFSNHYNNTLRSKAIASNQAALLAAESASQAAVQSREELQLLFNQVGDTVKQLMKTSHDLTTHLSVMSQYAKDIDDGVGEQVFATNHINELLQNTATLVSQSNDIIQTVSNDSQRAEEQADNSSIAMTATITSMSDIKASNDAIEKAIMVITDIANQTNLLALNAAIEAARAGEMGRGFAVVADEVRNLSKRSTESANEIKLLIEKSSSDVNNGYEAVETNAETFAEIIDAVTNMSGQISSVTDNVVNTDKNISGVLSASEQVISVTKSNEVNVQSMTQSISELLQVSNDLGDMSSHLMTMVNKHA</sequence>
<evidence type="ECO:0000256" key="1">
    <source>
        <dbReference type="ARBA" id="ARBA00022500"/>
    </source>
</evidence>
<dbReference type="Gene3D" id="1.10.287.950">
    <property type="entry name" value="Methyl-accepting chemotaxis protein"/>
    <property type="match status" value="1"/>
</dbReference>
<dbReference type="PANTHER" id="PTHR43531">
    <property type="entry name" value="PROTEIN ICFG"/>
    <property type="match status" value="1"/>
</dbReference>
<dbReference type="GO" id="GO:0006935">
    <property type="term" value="P:chemotaxis"/>
    <property type="evidence" value="ECO:0007669"/>
    <property type="project" value="UniProtKB-KW"/>
</dbReference>
<keyword evidence="1" id="KW-0145">Chemotaxis</keyword>
<keyword evidence="4" id="KW-0812">Transmembrane</keyword>
<dbReference type="PROSITE" id="PS50111">
    <property type="entry name" value="CHEMOTAXIS_TRANSDUC_2"/>
    <property type="match status" value="1"/>
</dbReference>
<feature type="transmembrane region" description="Helical" evidence="4">
    <location>
        <begin position="96"/>
        <end position="121"/>
    </location>
</feature>
<evidence type="ECO:0000313" key="6">
    <source>
        <dbReference type="EMBL" id="QFI36498.1"/>
    </source>
</evidence>
<feature type="transmembrane region" description="Helical" evidence="4">
    <location>
        <begin position="128"/>
        <end position="149"/>
    </location>
</feature>
<feature type="domain" description="Methyl-accepting transducer" evidence="5">
    <location>
        <begin position="225"/>
        <end position="461"/>
    </location>
</feature>
<name>A0A5J6WGZ6_MORMI</name>
<dbReference type="AlphaFoldDB" id="A0A5J6WGZ6"/>
<dbReference type="EMBL" id="CP044399">
    <property type="protein sequence ID" value="QFI36498.1"/>
    <property type="molecule type" value="Genomic_DNA"/>
</dbReference>
<organism evidence="6 7">
    <name type="scientific">Moritella marina ATCC 15381</name>
    <dbReference type="NCBI Taxonomy" id="1202962"/>
    <lineage>
        <taxon>Bacteria</taxon>
        <taxon>Pseudomonadati</taxon>
        <taxon>Pseudomonadota</taxon>
        <taxon>Gammaproteobacteria</taxon>
        <taxon>Alteromonadales</taxon>
        <taxon>Moritellaceae</taxon>
        <taxon>Moritella</taxon>
    </lineage>
</organism>
<dbReference type="RefSeq" id="WP_019440802.1">
    <property type="nucleotide sequence ID" value="NZ_ALOE01000011.1"/>
</dbReference>
<evidence type="ECO:0000256" key="4">
    <source>
        <dbReference type="SAM" id="Phobius"/>
    </source>
</evidence>
<dbReference type="OrthoDB" id="9795078at2"/>
<keyword evidence="4" id="KW-0472">Membrane</keyword>
<dbReference type="PANTHER" id="PTHR43531:SF11">
    <property type="entry name" value="METHYL-ACCEPTING CHEMOTAXIS PROTEIN 3"/>
    <property type="match status" value="1"/>
</dbReference>
<protein>
    <submittedName>
        <fullName evidence="6">Chemotaxis protein</fullName>
    </submittedName>
</protein>
<dbReference type="Pfam" id="PF00015">
    <property type="entry name" value="MCPsignal"/>
    <property type="match status" value="1"/>
</dbReference>
<comment type="similarity">
    <text evidence="2">Belongs to the methyl-accepting chemotaxis (MCP) protein family.</text>
</comment>
<dbReference type="Proteomes" id="UP000327424">
    <property type="component" value="Chromosome"/>
</dbReference>
<evidence type="ECO:0000259" key="5">
    <source>
        <dbReference type="PROSITE" id="PS50111"/>
    </source>
</evidence>
<evidence type="ECO:0000256" key="3">
    <source>
        <dbReference type="PROSITE-ProRule" id="PRU00284"/>
    </source>
</evidence>
<keyword evidence="7" id="KW-1185">Reference proteome</keyword>